<dbReference type="Proteomes" id="UP001431783">
    <property type="component" value="Unassembled WGS sequence"/>
</dbReference>
<sequence>MFGWHFSPVKSGLINIEDETSRNLLSSNELLKLVWKLNCSLNVRAGRLACYVDIVKIKTLLEPMEPVSAGSKSQKITPFYFFCFSISYKDFAFVHMRSLLSNVPFLIQSSIHTDSYFSILSKIEYFERERFVALIGVELSLETSIFSEFLKSFVGLLPMNVALPPFSIVLNTFIFNFKLRFYALFSSHATFLI</sequence>
<gene>
    <name evidence="1" type="ORF">WA026_008887</name>
</gene>
<comment type="caution">
    <text evidence="1">The sequence shown here is derived from an EMBL/GenBank/DDBJ whole genome shotgun (WGS) entry which is preliminary data.</text>
</comment>
<reference evidence="1 2" key="1">
    <citation type="submission" date="2023-03" db="EMBL/GenBank/DDBJ databases">
        <title>Genome insight into feeding habits of ladybird beetles.</title>
        <authorList>
            <person name="Li H.-S."/>
            <person name="Huang Y.-H."/>
            <person name="Pang H."/>
        </authorList>
    </citation>
    <scope>NUCLEOTIDE SEQUENCE [LARGE SCALE GENOMIC DNA]</scope>
    <source>
        <strain evidence="1">SYSU_2023b</strain>
        <tissue evidence="1">Whole body</tissue>
    </source>
</reference>
<keyword evidence="2" id="KW-1185">Reference proteome</keyword>
<accession>A0AAW1V489</accession>
<dbReference type="EMBL" id="JARQZJ010000124">
    <property type="protein sequence ID" value="KAK9890074.1"/>
    <property type="molecule type" value="Genomic_DNA"/>
</dbReference>
<proteinExistence type="predicted"/>
<name>A0AAW1V489_9CUCU</name>
<evidence type="ECO:0000313" key="2">
    <source>
        <dbReference type="Proteomes" id="UP001431783"/>
    </source>
</evidence>
<organism evidence="1 2">
    <name type="scientific">Henosepilachna vigintioctopunctata</name>
    <dbReference type="NCBI Taxonomy" id="420089"/>
    <lineage>
        <taxon>Eukaryota</taxon>
        <taxon>Metazoa</taxon>
        <taxon>Ecdysozoa</taxon>
        <taxon>Arthropoda</taxon>
        <taxon>Hexapoda</taxon>
        <taxon>Insecta</taxon>
        <taxon>Pterygota</taxon>
        <taxon>Neoptera</taxon>
        <taxon>Endopterygota</taxon>
        <taxon>Coleoptera</taxon>
        <taxon>Polyphaga</taxon>
        <taxon>Cucujiformia</taxon>
        <taxon>Coccinelloidea</taxon>
        <taxon>Coccinellidae</taxon>
        <taxon>Epilachninae</taxon>
        <taxon>Epilachnini</taxon>
        <taxon>Henosepilachna</taxon>
    </lineage>
</organism>
<evidence type="ECO:0000313" key="1">
    <source>
        <dbReference type="EMBL" id="KAK9890074.1"/>
    </source>
</evidence>
<protein>
    <submittedName>
        <fullName evidence="1">Uncharacterized protein</fullName>
    </submittedName>
</protein>
<dbReference type="AlphaFoldDB" id="A0AAW1V489"/>